<dbReference type="InterPro" id="IPR011004">
    <property type="entry name" value="Trimer_LpxA-like_sf"/>
</dbReference>
<dbReference type="RefSeq" id="WP_232418628.1">
    <property type="nucleotide sequence ID" value="NZ_CP101990.1"/>
</dbReference>
<accession>A0ABY5KBV6</accession>
<keyword evidence="2" id="KW-1185">Reference proteome</keyword>
<dbReference type="SUPFAM" id="SSF51161">
    <property type="entry name" value="Trimeric LpxA-like enzymes"/>
    <property type="match status" value="1"/>
</dbReference>
<dbReference type="InterPro" id="IPR050179">
    <property type="entry name" value="Trans_hexapeptide_repeat"/>
</dbReference>
<proteinExistence type="predicted"/>
<dbReference type="Gene3D" id="3.40.50.20">
    <property type="match status" value="1"/>
</dbReference>
<dbReference type="PANTHER" id="PTHR43300">
    <property type="entry name" value="ACETYLTRANSFERASE"/>
    <property type="match status" value="1"/>
</dbReference>
<dbReference type="Gene3D" id="2.160.10.10">
    <property type="entry name" value="Hexapeptide repeat proteins"/>
    <property type="match status" value="1"/>
</dbReference>
<organism evidence="1 2">
    <name type="scientific">Aeromicrobium duanguangcaii</name>
    <dbReference type="NCBI Taxonomy" id="2968086"/>
    <lineage>
        <taxon>Bacteria</taxon>
        <taxon>Bacillati</taxon>
        <taxon>Actinomycetota</taxon>
        <taxon>Actinomycetes</taxon>
        <taxon>Propionibacteriales</taxon>
        <taxon>Nocardioidaceae</taxon>
        <taxon>Aeromicrobium</taxon>
    </lineage>
</organism>
<dbReference type="PANTHER" id="PTHR43300:SF7">
    <property type="entry name" value="UDP-N-ACETYLBACILLOSAMINE N-ACETYLTRANSFERASE"/>
    <property type="match status" value="1"/>
</dbReference>
<protein>
    <recommendedName>
        <fullName evidence="3">Acetyltransferase</fullName>
    </recommendedName>
</protein>
<evidence type="ECO:0008006" key="3">
    <source>
        <dbReference type="Google" id="ProtNLM"/>
    </source>
</evidence>
<name>A0ABY5KBV6_9ACTN</name>
<gene>
    <name evidence="1" type="ORF">NP095_12190</name>
</gene>
<reference evidence="1 2" key="1">
    <citation type="submission" date="2022-07" db="EMBL/GenBank/DDBJ databases">
        <title>Novel species in genus Aeromicrobium.</title>
        <authorList>
            <person name="Ye L."/>
        </authorList>
    </citation>
    <scope>NUCLEOTIDE SEQUENCE [LARGE SCALE GENOMIC DNA]</scope>
    <source>
        <strain evidence="2">zg-Y50</strain>
    </source>
</reference>
<sequence length="237" mass="25302">MLFASRADLPARMACYGASGTGAQVTLDLRHQSRGFVEFVGYVDDVQDPRRRAEDDYPVMDFEELCRLEDTGVFLSILNPSVRRTLHDKLRDRGVPILGARGADHLAHPAAQLGEGTVVVSTTRLGHTTRIGRGGLVWAQVVAHDVEIGDFVGLGVGSIVLGHVQIGDDVSVGAGAIIHNGTIEQPITIGDGAVIGPGAVVTHDVAPGEVMVGPRAMPLSRWRDLLGGRRESGRHQR</sequence>
<dbReference type="Proteomes" id="UP001315860">
    <property type="component" value="Chromosome"/>
</dbReference>
<evidence type="ECO:0000313" key="2">
    <source>
        <dbReference type="Proteomes" id="UP001315860"/>
    </source>
</evidence>
<dbReference type="EMBL" id="CP101990">
    <property type="protein sequence ID" value="UUI67954.1"/>
    <property type="molecule type" value="Genomic_DNA"/>
</dbReference>
<evidence type="ECO:0000313" key="1">
    <source>
        <dbReference type="EMBL" id="UUI67954.1"/>
    </source>
</evidence>